<proteinExistence type="inferred from homology"/>
<keyword evidence="4 7" id="KW-0812">Transmembrane</keyword>
<evidence type="ECO:0000256" key="1">
    <source>
        <dbReference type="ARBA" id="ARBA00004651"/>
    </source>
</evidence>
<comment type="similarity">
    <text evidence="2">Belongs to the ABC-4 integral membrane protein family. LolC/E subfamily.</text>
</comment>
<dbReference type="InterPro" id="IPR003838">
    <property type="entry name" value="ABC3_permease_C"/>
</dbReference>
<dbReference type="PANTHER" id="PTHR30489">
    <property type="entry name" value="LIPOPROTEIN-RELEASING SYSTEM TRANSMEMBRANE PROTEIN LOLE"/>
    <property type="match status" value="1"/>
</dbReference>
<evidence type="ECO:0000259" key="8">
    <source>
        <dbReference type="Pfam" id="PF02687"/>
    </source>
</evidence>
<evidence type="ECO:0000256" key="5">
    <source>
        <dbReference type="ARBA" id="ARBA00022989"/>
    </source>
</evidence>
<feature type="transmembrane region" description="Helical" evidence="7">
    <location>
        <begin position="296"/>
        <end position="321"/>
    </location>
</feature>
<dbReference type="OrthoDB" id="1522670at2"/>
<protein>
    <submittedName>
        <fullName evidence="10">ABC transporter permease</fullName>
    </submittedName>
</protein>
<keyword evidence="6 7" id="KW-0472">Membrane</keyword>
<feature type="domain" description="MacB-like periplasmic core" evidence="9">
    <location>
        <begin position="30"/>
        <end position="225"/>
    </location>
</feature>
<evidence type="ECO:0000313" key="10">
    <source>
        <dbReference type="EMBL" id="QFQ11582.1"/>
    </source>
</evidence>
<evidence type="ECO:0000313" key="11">
    <source>
        <dbReference type="Proteomes" id="UP000249375"/>
    </source>
</evidence>
<evidence type="ECO:0000256" key="6">
    <source>
        <dbReference type="ARBA" id="ARBA00023136"/>
    </source>
</evidence>
<evidence type="ECO:0000256" key="7">
    <source>
        <dbReference type="SAM" id="Phobius"/>
    </source>
</evidence>
<dbReference type="Proteomes" id="UP000249375">
    <property type="component" value="Chromosome"/>
</dbReference>
<dbReference type="Pfam" id="PF02687">
    <property type="entry name" value="FtsX"/>
    <property type="match status" value="1"/>
</dbReference>
<sequence>MSFSFFLARRFFQGNKDGKRKASTPAIHVATAGVAIGLAVMIVSIFVVKGFQHEVKEKITGFGTHIELLNDARVGYSNTMPPQPAAILPPESYPIVTDSSVISEMKNIPGVSHVQRTSMKMGIIKTEDHFKSIEIKGIGEEYDTKFLKSALTEGKIPQFSSKSASGKVLVSNQMKRELGLKLGDKIYVYFFEDIVKVRLLEICGIYQTNLKQFDDVFIISDLYTVNELNNWSADKSSELEITVSDFNRLDRHLEDVSARFDGRRDTSDAVYCVMSIKKNPNTANTFQWLNLLDFNVWVILIIMVMVAVFTMTSGLLILILERIPTIGLLKSMGATTASIGRVFLNFAALIIIRGMIIGNVLGLGLAWLQKQFGIVSLDPQSYYVDKVPVLFNWWWFIGLNLGTLVITLIVLIIPSLAISRIQPAKSIRFD</sequence>
<comment type="subcellular location">
    <subcellularLocation>
        <location evidence="1">Cell membrane</location>
        <topology evidence="1">Multi-pass membrane protein</topology>
    </subcellularLocation>
</comment>
<dbReference type="GO" id="GO:0044874">
    <property type="term" value="P:lipoprotein localization to outer membrane"/>
    <property type="evidence" value="ECO:0007669"/>
    <property type="project" value="TreeGrafter"/>
</dbReference>
<reference evidence="10 11" key="1">
    <citation type="submission" date="2018-11" db="EMBL/GenBank/DDBJ databases">
        <authorList>
            <person name="Na S.W."/>
            <person name="Baik M."/>
        </authorList>
    </citation>
    <scope>NUCLEOTIDE SEQUENCE [LARGE SCALE GENOMIC DNA]</scope>
    <source>
        <strain evidence="10 11">E39</strain>
    </source>
</reference>
<feature type="domain" description="ABC3 transporter permease C-terminal" evidence="8">
    <location>
        <begin position="298"/>
        <end position="423"/>
    </location>
</feature>
<dbReference type="GO" id="GO:0098797">
    <property type="term" value="C:plasma membrane protein complex"/>
    <property type="evidence" value="ECO:0007669"/>
    <property type="project" value="TreeGrafter"/>
</dbReference>
<accession>A0A5P8E3Q6</accession>
<evidence type="ECO:0000256" key="3">
    <source>
        <dbReference type="ARBA" id="ARBA00022475"/>
    </source>
</evidence>
<dbReference type="PANTHER" id="PTHR30489:SF0">
    <property type="entry name" value="LIPOPROTEIN-RELEASING SYSTEM TRANSMEMBRANE PROTEIN LOLE"/>
    <property type="match status" value="1"/>
</dbReference>
<name>A0A5P8E3Q6_9BACT</name>
<keyword evidence="5 7" id="KW-1133">Transmembrane helix</keyword>
<evidence type="ECO:0000256" key="2">
    <source>
        <dbReference type="ARBA" id="ARBA00005236"/>
    </source>
</evidence>
<evidence type="ECO:0000259" key="9">
    <source>
        <dbReference type="Pfam" id="PF12704"/>
    </source>
</evidence>
<organism evidence="10 11">
    <name type="scientific">Pseudoprevotella muciniphila</name>
    <dbReference type="NCBI Taxonomy" id="2133944"/>
    <lineage>
        <taxon>Bacteria</taxon>
        <taxon>Pseudomonadati</taxon>
        <taxon>Bacteroidota</taxon>
        <taxon>Bacteroidia</taxon>
        <taxon>Bacteroidales</taxon>
        <taxon>Prevotellaceae</taxon>
        <taxon>Pseudoprevotella</taxon>
    </lineage>
</organism>
<feature type="transmembrane region" description="Helical" evidence="7">
    <location>
        <begin position="26"/>
        <end position="48"/>
    </location>
</feature>
<gene>
    <name evidence="10" type="ORF">C7Y71_000215</name>
</gene>
<dbReference type="RefSeq" id="WP_111899301.1">
    <property type="nucleotide sequence ID" value="NZ_CP033459.1"/>
</dbReference>
<dbReference type="KEGG" id="alq:C7Y71_000215"/>
<keyword evidence="11" id="KW-1185">Reference proteome</keyword>
<dbReference type="InterPro" id="IPR051447">
    <property type="entry name" value="Lipoprotein-release_system"/>
</dbReference>
<feature type="transmembrane region" description="Helical" evidence="7">
    <location>
        <begin position="393"/>
        <end position="418"/>
    </location>
</feature>
<dbReference type="AlphaFoldDB" id="A0A5P8E3Q6"/>
<dbReference type="EMBL" id="CP033459">
    <property type="protein sequence ID" value="QFQ11582.1"/>
    <property type="molecule type" value="Genomic_DNA"/>
</dbReference>
<dbReference type="Pfam" id="PF12704">
    <property type="entry name" value="MacB_PCD"/>
    <property type="match status" value="1"/>
</dbReference>
<feature type="transmembrane region" description="Helical" evidence="7">
    <location>
        <begin position="342"/>
        <end position="368"/>
    </location>
</feature>
<evidence type="ECO:0000256" key="4">
    <source>
        <dbReference type="ARBA" id="ARBA00022692"/>
    </source>
</evidence>
<keyword evidence="3" id="KW-1003">Cell membrane</keyword>
<dbReference type="InterPro" id="IPR025857">
    <property type="entry name" value="MacB_PCD"/>
</dbReference>